<organism evidence="1 2">
    <name type="scientific">Streptomyces montanisoli</name>
    <dbReference type="NCBI Taxonomy" id="2798581"/>
    <lineage>
        <taxon>Bacteria</taxon>
        <taxon>Bacillati</taxon>
        <taxon>Actinomycetota</taxon>
        <taxon>Actinomycetes</taxon>
        <taxon>Kitasatosporales</taxon>
        <taxon>Streptomycetaceae</taxon>
        <taxon>Streptomyces</taxon>
    </lineage>
</organism>
<evidence type="ECO:0000313" key="2">
    <source>
        <dbReference type="Proteomes" id="UP000670475"/>
    </source>
</evidence>
<reference evidence="1" key="1">
    <citation type="submission" date="2021-03" db="EMBL/GenBank/DDBJ databases">
        <title>Whole genome sequence of Streptomyces bomunensis MMS17-BM035.</title>
        <authorList>
            <person name="Lee J.H."/>
        </authorList>
    </citation>
    <scope>NUCLEOTIDE SEQUENCE</scope>
    <source>
        <strain evidence="1">MMS17-BM035</strain>
    </source>
</reference>
<keyword evidence="1" id="KW-0808">Transferase</keyword>
<gene>
    <name evidence="1" type="ORF">JFN87_29510</name>
</gene>
<accession>A0A940MIP8</accession>
<dbReference type="AlphaFoldDB" id="A0A940MIP8"/>
<evidence type="ECO:0000313" key="1">
    <source>
        <dbReference type="EMBL" id="MBP0461563.1"/>
    </source>
</evidence>
<dbReference type="GO" id="GO:0016301">
    <property type="term" value="F:kinase activity"/>
    <property type="evidence" value="ECO:0007669"/>
    <property type="project" value="UniProtKB-KW"/>
</dbReference>
<protein>
    <submittedName>
        <fullName evidence="1">Diacylglycerol kinase</fullName>
    </submittedName>
</protein>
<name>A0A940MIP8_9ACTN</name>
<feature type="non-terminal residue" evidence="1">
    <location>
        <position position="1"/>
    </location>
</feature>
<keyword evidence="1" id="KW-0418">Kinase</keyword>
<keyword evidence="2" id="KW-1185">Reference proteome</keyword>
<sequence>GSARGSGRAPRRAPGRRDARAGGAVWDACRFVVRGLVRPAAAAPGPSVTHRLRVEADGVLLSDLDRPVAGVAVSAPGDGYAEVAVRLPGGGEPVRATAAAVTISGPDFRYHADGRVAGPVRTRTWTLHPAAWSLTLPAHPGGDAPAW</sequence>
<dbReference type="EMBL" id="JAGIQL010000203">
    <property type="protein sequence ID" value="MBP0461563.1"/>
    <property type="molecule type" value="Genomic_DNA"/>
</dbReference>
<proteinExistence type="predicted"/>
<dbReference type="Proteomes" id="UP000670475">
    <property type="component" value="Unassembled WGS sequence"/>
</dbReference>
<comment type="caution">
    <text evidence="1">The sequence shown here is derived from an EMBL/GenBank/DDBJ whole genome shotgun (WGS) entry which is preliminary data.</text>
</comment>